<dbReference type="PANTHER" id="PTHR31451:SF39">
    <property type="entry name" value="MANNAN ENDO-1,4-BETA-MANNOSIDASE 1"/>
    <property type="match status" value="1"/>
</dbReference>
<dbReference type="GO" id="GO:0016985">
    <property type="term" value="F:mannan endo-1,4-beta-mannosidase activity"/>
    <property type="evidence" value="ECO:0007669"/>
    <property type="project" value="UniProtKB-EC"/>
</dbReference>
<keyword evidence="12" id="KW-1185">Reference proteome</keyword>
<sequence>MTVTTTTTTTTTAKPSSARTSSASSASSTCAPLYTGGATTISGTGTLPKPTAFVKRAAGSQKLTVSGKEYRIVGPNIYWLCQDENDGPVGSPPDKGRVREALAAAVAMGANTIRAHSCGISVGDNNPYNLEPCAGYFNSSAWDARDYALFAAREYGLRVILPLTDNYDYYHGGKYDFIDFAGLSRNDRGVKFFTAKAVIAAYGAYISELLSHYNPYTGLHYYEDPTILAWETGNELGGYIQAEAWPPAAWTSKIISYIRALDSRHLVIDGTNGFWNYTTGATSPGLSLSGVDIVTDHGYPRNLGILNKEVALAKAAGKAFLIGEYDWTPTGSSVSLADYLAAIESSGSYLGDMVWSLFGRDALCCNFVRHNDDYSLYYPDGGTADDTANVLAVAQHWARLTGKAVPKSLPAVACPQPVF</sequence>
<dbReference type="Pfam" id="PF26410">
    <property type="entry name" value="GH5_mannosidase"/>
    <property type="match status" value="1"/>
</dbReference>
<dbReference type="SUPFAM" id="SSF51445">
    <property type="entry name" value="(Trans)glycosidases"/>
    <property type="match status" value="1"/>
</dbReference>
<dbReference type="InterPro" id="IPR001547">
    <property type="entry name" value="Glyco_hydro_5"/>
</dbReference>
<dbReference type="EMBL" id="SOZI01000077">
    <property type="protein sequence ID" value="TNY20056.1"/>
    <property type="molecule type" value="Genomic_DNA"/>
</dbReference>
<evidence type="ECO:0000256" key="8">
    <source>
        <dbReference type="ARBA" id="ARBA00023295"/>
    </source>
</evidence>
<reference evidence="11 12" key="1">
    <citation type="submission" date="2019-03" db="EMBL/GenBank/DDBJ databases">
        <title>Rhodosporidium diobovatum UCD-FST 08-225 genome sequencing, assembly, and annotation.</title>
        <authorList>
            <person name="Fakankun I.U."/>
            <person name="Fristensky B."/>
            <person name="Levin D.B."/>
        </authorList>
    </citation>
    <scope>NUCLEOTIDE SEQUENCE [LARGE SCALE GENOMIC DNA]</scope>
    <source>
        <strain evidence="11 12">UCD-FST 08-225</strain>
    </source>
</reference>
<evidence type="ECO:0000256" key="6">
    <source>
        <dbReference type="ARBA" id="ARBA00022729"/>
    </source>
</evidence>
<evidence type="ECO:0000256" key="9">
    <source>
        <dbReference type="SAM" id="MobiDB-lite"/>
    </source>
</evidence>
<evidence type="ECO:0000256" key="4">
    <source>
        <dbReference type="ARBA" id="ARBA00012706"/>
    </source>
</evidence>
<keyword evidence="7 11" id="KW-0378">Hydrolase</keyword>
<dbReference type="Proteomes" id="UP000311382">
    <property type="component" value="Unassembled WGS sequence"/>
</dbReference>
<dbReference type="InterPro" id="IPR017853">
    <property type="entry name" value="GH"/>
</dbReference>
<evidence type="ECO:0000256" key="2">
    <source>
        <dbReference type="ARBA" id="ARBA00004613"/>
    </source>
</evidence>
<evidence type="ECO:0000313" key="11">
    <source>
        <dbReference type="EMBL" id="TNY20056.1"/>
    </source>
</evidence>
<dbReference type="EC" id="3.2.1.78" evidence="4"/>
<keyword evidence="5" id="KW-0964">Secreted</keyword>
<dbReference type="InterPro" id="IPR045053">
    <property type="entry name" value="MAN-like"/>
</dbReference>
<evidence type="ECO:0000256" key="3">
    <source>
        <dbReference type="ARBA" id="ARBA00005641"/>
    </source>
</evidence>
<dbReference type="Gene3D" id="3.20.20.80">
    <property type="entry name" value="Glycosidases"/>
    <property type="match status" value="1"/>
</dbReference>
<keyword evidence="6" id="KW-0732">Signal</keyword>
<comment type="catalytic activity">
    <reaction evidence="1">
        <text>Random hydrolysis of (1-&gt;4)-beta-D-mannosidic linkages in mannans, galactomannans and glucomannans.</text>
        <dbReference type="EC" id="3.2.1.78"/>
    </reaction>
</comment>
<feature type="domain" description="Glycoside hydrolase family 5" evidence="10">
    <location>
        <begin position="53"/>
        <end position="309"/>
    </location>
</feature>
<evidence type="ECO:0000313" key="12">
    <source>
        <dbReference type="Proteomes" id="UP000311382"/>
    </source>
</evidence>
<comment type="caution">
    <text evidence="11">The sequence shown here is derived from an EMBL/GenBank/DDBJ whole genome shotgun (WGS) entry which is preliminary data.</text>
</comment>
<dbReference type="OrthoDB" id="406631at2759"/>
<evidence type="ECO:0000259" key="10">
    <source>
        <dbReference type="Pfam" id="PF26410"/>
    </source>
</evidence>
<evidence type="ECO:0000256" key="1">
    <source>
        <dbReference type="ARBA" id="ARBA00001678"/>
    </source>
</evidence>
<keyword evidence="8" id="KW-0326">Glycosidase</keyword>
<protein>
    <recommendedName>
        <fullName evidence="4">mannan endo-1,4-beta-mannosidase</fullName>
        <ecNumber evidence="4">3.2.1.78</ecNumber>
    </recommendedName>
</protein>
<comment type="similarity">
    <text evidence="3">Belongs to the glycosyl hydrolase 5 (cellulase A) family.</text>
</comment>
<dbReference type="PANTHER" id="PTHR31451">
    <property type="match status" value="1"/>
</dbReference>
<evidence type="ECO:0000256" key="7">
    <source>
        <dbReference type="ARBA" id="ARBA00022801"/>
    </source>
</evidence>
<dbReference type="GO" id="GO:0005576">
    <property type="term" value="C:extracellular region"/>
    <property type="evidence" value="ECO:0007669"/>
    <property type="project" value="UniProtKB-SubCell"/>
</dbReference>
<evidence type="ECO:0000256" key="5">
    <source>
        <dbReference type="ARBA" id="ARBA00022525"/>
    </source>
</evidence>
<dbReference type="STRING" id="5288.A0A5C5FUU4"/>
<comment type="subcellular location">
    <subcellularLocation>
        <location evidence="2">Secreted</location>
    </subcellularLocation>
</comment>
<feature type="region of interest" description="Disordered" evidence="9">
    <location>
        <begin position="1"/>
        <end position="29"/>
    </location>
</feature>
<dbReference type="AlphaFoldDB" id="A0A5C5FUU4"/>
<accession>A0A5C5FUU4</accession>
<name>A0A5C5FUU4_9BASI</name>
<organism evidence="11 12">
    <name type="scientific">Rhodotorula diobovata</name>
    <dbReference type="NCBI Taxonomy" id="5288"/>
    <lineage>
        <taxon>Eukaryota</taxon>
        <taxon>Fungi</taxon>
        <taxon>Dikarya</taxon>
        <taxon>Basidiomycota</taxon>
        <taxon>Pucciniomycotina</taxon>
        <taxon>Microbotryomycetes</taxon>
        <taxon>Sporidiobolales</taxon>
        <taxon>Sporidiobolaceae</taxon>
        <taxon>Rhodotorula</taxon>
    </lineage>
</organism>
<proteinExistence type="inferred from homology"/>
<gene>
    <name evidence="11" type="ORF">DMC30DRAFT_417316</name>
</gene>